<evidence type="ECO:0000313" key="2">
    <source>
        <dbReference type="Proteomes" id="UP001164746"/>
    </source>
</evidence>
<dbReference type="Proteomes" id="UP001164746">
    <property type="component" value="Chromosome 14"/>
</dbReference>
<feature type="non-terminal residue" evidence="1">
    <location>
        <position position="1"/>
    </location>
</feature>
<accession>A0ABY7FZV1</accession>
<proteinExistence type="predicted"/>
<evidence type="ECO:0000313" key="1">
    <source>
        <dbReference type="EMBL" id="WAR26341.1"/>
    </source>
</evidence>
<dbReference type="EMBL" id="CP111025">
    <property type="protein sequence ID" value="WAR26341.1"/>
    <property type="molecule type" value="Genomic_DNA"/>
</dbReference>
<gene>
    <name evidence="1" type="ORF">MAR_012045</name>
</gene>
<evidence type="ECO:0008006" key="3">
    <source>
        <dbReference type="Google" id="ProtNLM"/>
    </source>
</evidence>
<keyword evidence="2" id="KW-1185">Reference proteome</keyword>
<protein>
    <recommendedName>
        <fullName evidence="3">DDE Tnp4 domain-containing protein</fullName>
    </recommendedName>
</protein>
<reference evidence="1" key="1">
    <citation type="submission" date="2022-11" db="EMBL/GenBank/DDBJ databases">
        <title>Centuries of genome instability and evolution in soft-shell clam transmissible cancer (bioRxiv).</title>
        <authorList>
            <person name="Hart S.F.M."/>
            <person name="Yonemitsu M.A."/>
            <person name="Giersch R.M."/>
            <person name="Beal B.F."/>
            <person name="Arriagada G."/>
            <person name="Davis B.W."/>
            <person name="Ostrander E.A."/>
            <person name="Goff S.P."/>
            <person name="Metzger M.J."/>
        </authorList>
    </citation>
    <scope>NUCLEOTIDE SEQUENCE</scope>
    <source>
        <strain evidence="1">MELC-2E11</strain>
        <tissue evidence="1">Siphon/mantle</tissue>
    </source>
</reference>
<sequence length="379" mass="42732">MAALFVFDQRRRKQRTFKDRISSLDHLSDVEVVDRYRLSRIAIIYLEENLRNDLSPPTNRSQSVSSMTKMLVGLRVLSKGNFLSEVADLHGISKQTASRVLYLFVDAVNRNIDNIRCSRRNTRPYHFPERQWRSLHMPEMIPCYKCDGYMFIDIVAKWPGSQHDSSVMNTSSLKVDTRAVMRKVEGVEVFHRIGKVDTRAVMGKVNRVEVFHGLGKADTRAVMRKVDGVGVFHGIGKVDTIGVRRKVDEVGMLHGLGKVDTRVVMKKVEGVGVLHGIGKVDTRVVMRKVERVRVLHGLGKVDPRVVARKVEGVGMLHGLGKDDPRGVMRKVEGFDSSDFRLPVLLAKKTTNMAATARQRNTHKEEIVTTNAIEFPAALP</sequence>
<name>A0ABY7FZV1_MYAAR</name>
<organism evidence="1 2">
    <name type="scientific">Mya arenaria</name>
    <name type="common">Soft-shell clam</name>
    <dbReference type="NCBI Taxonomy" id="6604"/>
    <lineage>
        <taxon>Eukaryota</taxon>
        <taxon>Metazoa</taxon>
        <taxon>Spiralia</taxon>
        <taxon>Lophotrochozoa</taxon>
        <taxon>Mollusca</taxon>
        <taxon>Bivalvia</taxon>
        <taxon>Autobranchia</taxon>
        <taxon>Heteroconchia</taxon>
        <taxon>Euheterodonta</taxon>
        <taxon>Imparidentia</taxon>
        <taxon>Neoheterodontei</taxon>
        <taxon>Myida</taxon>
        <taxon>Myoidea</taxon>
        <taxon>Myidae</taxon>
        <taxon>Mya</taxon>
    </lineage>
</organism>